<feature type="transmembrane region" description="Helical" evidence="15">
    <location>
        <begin position="30"/>
        <end position="52"/>
    </location>
</feature>
<dbReference type="InterPro" id="IPR033118">
    <property type="entry name" value="EXPERA"/>
</dbReference>
<dbReference type="Pfam" id="PF24345">
    <property type="entry name" value="PH_24"/>
    <property type="match status" value="1"/>
</dbReference>
<feature type="compositionally biased region" description="Polar residues" evidence="14">
    <location>
        <begin position="615"/>
        <end position="626"/>
    </location>
</feature>
<feature type="compositionally biased region" description="Low complexity" evidence="14">
    <location>
        <begin position="1420"/>
        <end position="1430"/>
    </location>
</feature>
<feature type="compositionally biased region" description="Basic and acidic residues" evidence="14">
    <location>
        <begin position="1313"/>
        <end position="1337"/>
    </location>
</feature>
<organism evidence="17 18">
    <name type="scientific">Petromyces alliaceus</name>
    <name type="common">Aspergillus alliaceus</name>
    <dbReference type="NCBI Taxonomy" id="209559"/>
    <lineage>
        <taxon>Eukaryota</taxon>
        <taxon>Fungi</taxon>
        <taxon>Dikarya</taxon>
        <taxon>Ascomycota</taxon>
        <taxon>Pezizomycotina</taxon>
        <taxon>Eurotiomycetes</taxon>
        <taxon>Eurotiomycetidae</taxon>
        <taxon>Eurotiales</taxon>
        <taxon>Aspergillaceae</taxon>
        <taxon>Aspergillus</taxon>
        <taxon>Aspergillus subgen. Circumdati</taxon>
    </lineage>
</organism>
<feature type="transmembrane region" description="Helical" evidence="15">
    <location>
        <begin position="114"/>
        <end position="139"/>
    </location>
</feature>
<evidence type="ECO:0000256" key="15">
    <source>
        <dbReference type="SAM" id="Phobius"/>
    </source>
</evidence>
<feature type="compositionally biased region" description="Low complexity" evidence="14">
    <location>
        <begin position="1457"/>
        <end position="1470"/>
    </location>
</feature>
<feature type="transmembrane region" description="Helical" evidence="15">
    <location>
        <begin position="64"/>
        <end position="83"/>
    </location>
</feature>
<keyword evidence="3" id="KW-0444">Lipid biosynthesis</keyword>
<evidence type="ECO:0000256" key="5">
    <source>
        <dbReference type="ARBA" id="ARBA00022955"/>
    </source>
</evidence>
<comment type="similarity">
    <text evidence="2">Belongs to the EBP family.</text>
</comment>
<feature type="compositionally biased region" description="Low complexity" evidence="14">
    <location>
        <begin position="1478"/>
        <end position="1487"/>
    </location>
</feature>
<feature type="compositionally biased region" description="Polar residues" evidence="14">
    <location>
        <begin position="1530"/>
        <end position="1542"/>
    </location>
</feature>
<dbReference type="PROSITE" id="PS51751">
    <property type="entry name" value="EXPERA"/>
    <property type="match status" value="1"/>
</dbReference>
<keyword evidence="4 13" id="KW-0812">Transmembrane</keyword>
<reference evidence="17 18" key="1">
    <citation type="submission" date="2019-04" db="EMBL/GenBank/DDBJ databases">
        <title>Aspergillus burnettii sp. nov., novel species from soil in southeast Queensland.</title>
        <authorList>
            <person name="Gilchrist C.L.M."/>
            <person name="Pitt J.I."/>
            <person name="Lange L."/>
            <person name="Lacey H.J."/>
            <person name="Vuong D."/>
            <person name="Midgley D.J."/>
            <person name="Greenfield P."/>
            <person name="Bradbury M."/>
            <person name="Lacey E."/>
            <person name="Busk P.K."/>
            <person name="Pilgaard B."/>
            <person name="Chooi Y.H."/>
            <person name="Piggott A.M."/>
        </authorList>
    </citation>
    <scope>NUCLEOTIDE SEQUENCE [LARGE SCALE GENOMIC DNA]</scope>
    <source>
        <strain evidence="17 18">FRR 5400</strain>
    </source>
</reference>
<dbReference type="InterPro" id="IPR007905">
    <property type="entry name" value="EBP"/>
</dbReference>
<feature type="domain" description="EXPERA" evidence="16">
    <location>
        <begin position="59"/>
        <end position="205"/>
    </location>
</feature>
<keyword evidence="6 13" id="KW-1133">Transmembrane helix</keyword>
<feature type="compositionally biased region" description="Basic and acidic residues" evidence="14">
    <location>
        <begin position="365"/>
        <end position="376"/>
    </location>
</feature>
<feature type="region of interest" description="Disordered" evidence="14">
    <location>
        <begin position="997"/>
        <end position="1019"/>
    </location>
</feature>
<evidence type="ECO:0000313" key="18">
    <source>
        <dbReference type="Proteomes" id="UP000541154"/>
    </source>
</evidence>
<keyword evidence="10" id="KW-1207">Sterol metabolism</keyword>
<proteinExistence type="inferred from homology"/>
<feature type="compositionally biased region" description="Polar residues" evidence="14">
    <location>
        <begin position="421"/>
        <end position="436"/>
    </location>
</feature>
<feature type="region of interest" description="Disordered" evidence="14">
    <location>
        <begin position="1673"/>
        <end position="1713"/>
    </location>
</feature>
<dbReference type="GO" id="GO:0004769">
    <property type="term" value="F:steroid Delta-isomerase activity"/>
    <property type="evidence" value="ECO:0007669"/>
    <property type="project" value="TreeGrafter"/>
</dbReference>
<evidence type="ECO:0000256" key="13">
    <source>
        <dbReference type="PROSITE-ProRule" id="PRU01087"/>
    </source>
</evidence>
<feature type="compositionally biased region" description="Polar residues" evidence="14">
    <location>
        <begin position="1698"/>
        <end position="1713"/>
    </location>
</feature>
<dbReference type="PANTHER" id="PTHR14207">
    <property type="entry name" value="STEROL ISOMERASE"/>
    <property type="match status" value="1"/>
</dbReference>
<evidence type="ECO:0000256" key="1">
    <source>
        <dbReference type="ARBA" id="ARBA00004141"/>
    </source>
</evidence>
<feature type="region of interest" description="Disordered" evidence="14">
    <location>
        <begin position="1163"/>
        <end position="1496"/>
    </location>
</feature>
<feature type="compositionally biased region" description="Basic and acidic residues" evidence="14">
    <location>
        <begin position="593"/>
        <end position="603"/>
    </location>
</feature>
<feature type="compositionally biased region" description="Polar residues" evidence="14">
    <location>
        <begin position="1169"/>
        <end position="1180"/>
    </location>
</feature>
<feature type="compositionally biased region" description="Polar residues" evidence="14">
    <location>
        <begin position="1211"/>
        <end position="1232"/>
    </location>
</feature>
<keyword evidence="9 13" id="KW-0472">Membrane</keyword>
<accession>A0A8H6A0H9</accession>
<evidence type="ECO:0000313" key="17">
    <source>
        <dbReference type="EMBL" id="KAF5857660.1"/>
    </source>
</evidence>
<dbReference type="Proteomes" id="UP000541154">
    <property type="component" value="Unassembled WGS sequence"/>
</dbReference>
<evidence type="ECO:0000256" key="9">
    <source>
        <dbReference type="ARBA" id="ARBA00023136"/>
    </source>
</evidence>
<keyword evidence="12" id="KW-0413">Isomerase</keyword>
<dbReference type="Pfam" id="PF24344">
    <property type="entry name" value="PH_23"/>
    <property type="match status" value="1"/>
</dbReference>
<evidence type="ECO:0000256" key="3">
    <source>
        <dbReference type="ARBA" id="ARBA00022516"/>
    </source>
</evidence>
<feature type="compositionally biased region" description="Polar residues" evidence="14">
    <location>
        <begin position="657"/>
        <end position="672"/>
    </location>
</feature>
<feature type="compositionally biased region" description="Low complexity" evidence="14">
    <location>
        <begin position="1516"/>
        <end position="1529"/>
    </location>
</feature>
<feature type="region of interest" description="Disordered" evidence="14">
    <location>
        <begin position="1812"/>
        <end position="1853"/>
    </location>
</feature>
<dbReference type="Pfam" id="PF24340">
    <property type="entry name" value="DH_2"/>
    <property type="match status" value="1"/>
</dbReference>
<feature type="region of interest" description="Disordered" evidence="14">
    <location>
        <begin position="293"/>
        <end position="500"/>
    </location>
</feature>
<feature type="compositionally biased region" description="Polar residues" evidence="14">
    <location>
        <begin position="230"/>
        <end position="250"/>
    </location>
</feature>
<dbReference type="GO" id="GO:0005783">
    <property type="term" value="C:endoplasmic reticulum"/>
    <property type="evidence" value="ECO:0007669"/>
    <property type="project" value="TreeGrafter"/>
</dbReference>
<dbReference type="GO" id="GO:0000247">
    <property type="term" value="F:C-8 sterol isomerase activity"/>
    <property type="evidence" value="ECO:0007669"/>
    <property type="project" value="TreeGrafter"/>
</dbReference>
<comment type="subcellular location">
    <subcellularLocation>
        <location evidence="1">Membrane</location>
        <topology evidence="1">Multi-pass membrane protein</topology>
    </subcellularLocation>
</comment>
<name>A0A8H6A0H9_PETAA</name>
<gene>
    <name evidence="17" type="ORF">ETB97_005452</name>
</gene>
<keyword evidence="8" id="KW-0443">Lipid metabolism</keyword>
<evidence type="ECO:0000256" key="2">
    <source>
        <dbReference type="ARBA" id="ARBA00008337"/>
    </source>
</evidence>
<evidence type="ECO:0000256" key="14">
    <source>
        <dbReference type="SAM" id="MobiDB-lite"/>
    </source>
</evidence>
<evidence type="ECO:0000256" key="11">
    <source>
        <dbReference type="ARBA" id="ARBA00023221"/>
    </source>
</evidence>
<evidence type="ECO:0000256" key="7">
    <source>
        <dbReference type="ARBA" id="ARBA00023011"/>
    </source>
</evidence>
<feature type="region of interest" description="Disordered" evidence="14">
    <location>
        <begin position="230"/>
        <end position="258"/>
    </location>
</feature>
<dbReference type="GO" id="GO:0047750">
    <property type="term" value="F:cholestenol delta-isomerase activity"/>
    <property type="evidence" value="ECO:0007669"/>
    <property type="project" value="InterPro"/>
</dbReference>
<evidence type="ECO:0000259" key="16">
    <source>
        <dbReference type="PROSITE" id="PS51751"/>
    </source>
</evidence>
<evidence type="ECO:0000256" key="10">
    <source>
        <dbReference type="ARBA" id="ARBA00023166"/>
    </source>
</evidence>
<dbReference type="InterPro" id="IPR056223">
    <property type="entry name" value="PH_24"/>
</dbReference>
<feature type="compositionally biased region" description="Basic and acidic residues" evidence="14">
    <location>
        <begin position="677"/>
        <end position="691"/>
    </location>
</feature>
<dbReference type="InterPro" id="IPR056416">
    <property type="entry name" value="DH_2_fung"/>
</dbReference>
<feature type="compositionally biased region" description="Polar residues" evidence="14">
    <location>
        <begin position="1752"/>
        <end position="1766"/>
    </location>
</feature>
<feature type="compositionally biased region" description="Basic residues" evidence="14">
    <location>
        <begin position="311"/>
        <end position="323"/>
    </location>
</feature>
<feature type="transmembrane region" description="Helical" evidence="15">
    <location>
        <begin position="184"/>
        <end position="208"/>
    </location>
</feature>
<evidence type="ECO:0000256" key="8">
    <source>
        <dbReference type="ARBA" id="ARBA00023098"/>
    </source>
</evidence>
<dbReference type="GO" id="GO:0016020">
    <property type="term" value="C:membrane"/>
    <property type="evidence" value="ECO:0007669"/>
    <property type="project" value="UniProtKB-SubCell"/>
</dbReference>
<dbReference type="PANTHER" id="PTHR14207:SF0">
    <property type="entry name" value="3-BETA-HYDROXYSTEROID-DELTA(8),DELTA(7)-ISOMERASE"/>
    <property type="match status" value="1"/>
</dbReference>
<evidence type="ECO:0000256" key="6">
    <source>
        <dbReference type="ARBA" id="ARBA00022989"/>
    </source>
</evidence>
<feature type="region of interest" description="Disordered" evidence="14">
    <location>
        <begin position="535"/>
        <end position="740"/>
    </location>
</feature>
<feature type="compositionally biased region" description="Basic and acidic residues" evidence="14">
    <location>
        <begin position="403"/>
        <end position="420"/>
    </location>
</feature>
<keyword evidence="7" id="KW-0756">Sterol biosynthesis</keyword>
<feature type="region of interest" description="Disordered" evidence="14">
    <location>
        <begin position="1739"/>
        <end position="1766"/>
    </location>
</feature>
<comment type="caution">
    <text evidence="17">The sequence shown here is derived from an EMBL/GenBank/DDBJ whole genome shotgun (WGS) entry which is preliminary data.</text>
</comment>
<dbReference type="EMBL" id="SPNV01000244">
    <property type="protein sequence ID" value="KAF5857660.1"/>
    <property type="molecule type" value="Genomic_DNA"/>
</dbReference>
<keyword evidence="18" id="KW-1185">Reference proteome</keyword>
<protein>
    <recommendedName>
        <fullName evidence="16">EXPERA domain-containing protein</fullName>
    </recommendedName>
</protein>
<feature type="region of interest" description="Disordered" evidence="14">
    <location>
        <begin position="1516"/>
        <end position="1542"/>
    </location>
</feature>
<feature type="compositionally biased region" description="Basic and acidic residues" evidence="14">
    <location>
        <begin position="564"/>
        <end position="573"/>
    </location>
</feature>
<keyword evidence="5" id="KW-0752">Steroid biosynthesis</keyword>
<dbReference type="GO" id="GO:0016126">
    <property type="term" value="P:sterol biosynthetic process"/>
    <property type="evidence" value="ECO:0007669"/>
    <property type="project" value="UniProtKB-KW"/>
</dbReference>
<evidence type="ECO:0000256" key="4">
    <source>
        <dbReference type="ARBA" id="ARBA00022692"/>
    </source>
</evidence>
<evidence type="ECO:0000256" key="12">
    <source>
        <dbReference type="ARBA" id="ARBA00023235"/>
    </source>
</evidence>
<feature type="compositionally biased region" description="Basic and acidic residues" evidence="14">
    <location>
        <begin position="727"/>
        <end position="737"/>
    </location>
</feature>
<dbReference type="InterPro" id="IPR056222">
    <property type="entry name" value="PH_23"/>
</dbReference>
<sequence length="1937" mass="213010">MLSEHPLHPYYPLDAPITDYVPNEASLLRLLTTASIGTATLLGTVFSLTSVLRPNLSKADRFAILWFFLSGSTHCMFEGYFMLNHHHMASAQDFFGQLWKEYALSDSRYMIADTMVLCMETITVLVWGPLCLLVAYSIFTRSSLRHPLQMTVCLSHLYGDSLYYATSLYDHYAHDRPYCRPERFYFWVYYFFMNFIWIVVPLCMFIVLPPPSNGLPWDLDYFLQSASMPSPATPHRSSNPGENTKSSPTKQKPLDIGQPLGIYDTNSVRAKIRQWQQQGGGVITADEVVYYEEDEENSTVDTKSKPTRTPTTRKRSKSTPRKRVISDEHWKLNRTPTHAPSPKLPPPKRLSQYTTNEPIRTSRVGRNETKKADKPRSSPSARSVERERAGAGSRSRERRKSRVYREGDSLLGSKIEEETTSHNGSTKSASRPTSSGKPHVGTRSELAEDASKKGSVNGDDFEWTTSEADFSELSRRRARGTNPNTAPKARGPPKIPKGGIFEHMLGESRKIFTKPEPSKPIPTRGSKIEAWLSGTSDPFFEDVDPEVEVPAPLNTKSNRAKLSTKRDEVHSRITDSVVESDSGRRSTSKRRVPSREERVKSMTEEIIASQEAQRDTASVMSETRSAGQKHSRSSPSNKDNASTEKDASEEVQDIALTETQTISESSEVSGNNAPVPLHRERPFPSTGDHRLSTIASVESMKTGDEGPSLAPAPENPSEEGESASAQGKEDQEERDQFDLNSLPVISTQLKRRLTTHDDLISVLSAPNSRSRSIRSARSIRTNKSRIPNATVSDLLKELSADETKYMRELKTLVGGVIPVLLTCVLSKSDSAIAAGLFRPSMDPKDELNFSKPIVDMGVAVERLKTLHKRIPQDNADALLTWAQGAQKVYRDYLKSWRLGFKDVIVNLAPLDESEAMGNADTKSLDEGMARDENGDVVDSDGEKVDVAYLLKRPLVRLKYLAKTFKGINMLQPSERADEVSMAYQNLVTDARRRAREERARLEDESAASIDPTRARDPATLGPLASVTVNKARRVRARDFFNLSLYHSTGQVIDCRAELLLRDNSAENGAGGDLLICEIDHADRWLLFPPMDLAFVSARSGDMKGEIVVMLRSPPGQPNAWQEILVLRIDEEDIGFEWVQMLGLNPVPPAICRTQSFVERAKQRQRARIVSSSNDFSTEETPPNPTSVDIPIGEKPIQGTLRRSSPREHLSDPSTVGSSSATESRISLQTAITRESDYAAEETDSPTKRSPRAQPSILHSRDPRRAATGDPRSPTSLKRSKAKRVARHDEENPPVPSLPKDYNAGGPKAAPTTHRPDHDEKKAHKELHPPKTPTKDVPEAISPRVSSVPSMDLPLIPKLRTGSSQTYIAEPLESTSDDEFVLDPYDLPESPTRRKGHSRSKSDTSEPTNGEEPPPPPPHSRSPSSTGSSLSNAPVLSPSGPLPRRRGSSPLKHEYEPSTASDETYSDSETSTVRRYDLYSESDYSGSDSSDDESDDELPALQEHHISKLTAPASAITSATSSLSPSNSVSQGGYRSVPSQPNKSSTAVASIFAWSDKGSWESLLPDECNVCVSPGLVEAYSAKSAGDDGALSKQEQPLIALELTPLVPIRRGTAIDISIRSPPTERSKVSWSNNIMFRSRNADECEALYSLINQARINNPTYIALQNARGPFIQQPTPLERPAKSGGLFGWPRRRKSYRASSSPRSLADNSESSVGTMSSAFSALKRFGAGSKMFSIARSSVTSRSGQKEDSLYSSSAGSGTNRTSTSGIGRIAAAIKNVDGIGLSNAKIRLYIRETQSKWRDMGAARLTIMPATTDPRRSEAATGGPSDTSTGAEAVDGSPPASGTTSPRRAIDSEKRILIRGKTRGEVLLDVCLPESSFERVARTGIAVSVWEETEGGAMPEKGGVTGGSSKIYMIQMKSEAEAAYTFGLVGKLRY</sequence>
<keyword evidence="11" id="KW-0753">Steroid metabolism</keyword>
<dbReference type="Pfam" id="PF05241">
    <property type="entry name" value="EBP"/>
    <property type="match status" value="1"/>
</dbReference>